<dbReference type="EMBL" id="MU154546">
    <property type="protein sequence ID" value="KAF9497135.1"/>
    <property type="molecule type" value="Genomic_DNA"/>
</dbReference>
<comment type="caution">
    <text evidence="1">The sequence shown here is derived from an EMBL/GenBank/DDBJ whole genome shotgun (WGS) entry which is preliminary data.</text>
</comment>
<protein>
    <submittedName>
        <fullName evidence="1">Uncharacterized protein</fullName>
    </submittedName>
</protein>
<name>A0A9P5ZZR9_PLEER</name>
<sequence length="88" mass="9947">MSIPPILYDTLQRCITSFTDGIFYVPSLQNPDPGSKATRNPHFGYAPEARHSFTRLSSKPRCWSPLLRLFRAIWNSSISHTLTSLLAP</sequence>
<accession>A0A9P5ZZR9</accession>
<gene>
    <name evidence="1" type="ORF">BDN71DRAFT_1445160</name>
</gene>
<dbReference type="AlphaFoldDB" id="A0A9P5ZZR9"/>
<evidence type="ECO:0000313" key="2">
    <source>
        <dbReference type="Proteomes" id="UP000807025"/>
    </source>
</evidence>
<dbReference type="Proteomes" id="UP000807025">
    <property type="component" value="Unassembled WGS sequence"/>
</dbReference>
<keyword evidence="2" id="KW-1185">Reference proteome</keyword>
<organism evidence="1 2">
    <name type="scientific">Pleurotus eryngii</name>
    <name type="common">Boletus of the steppes</name>
    <dbReference type="NCBI Taxonomy" id="5323"/>
    <lineage>
        <taxon>Eukaryota</taxon>
        <taxon>Fungi</taxon>
        <taxon>Dikarya</taxon>
        <taxon>Basidiomycota</taxon>
        <taxon>Agaricomycotina</taxon>
        <taxon>Agaricomycetes</taxon>
        <taxon>Agaricomycetidae</taxon>
        <taxon>Agaricales</taxon>
        <taxon>Pleurotineae</taxon>
        <taxon>Pleurotaceae</taxon>
        <taxon>Pleurotus</taxon>
    </lineage>
</organism>
<proteinExistence type="predicted"/>
<evidence type="ECO:0000313" key="1">
    <source>
        <dbReference type="EMBL" id="KAF9497135.1"/>
    </source>
</evidence>
<reference evidence="1" key="1">
    <citation type="submission" date="2020-11" db="EMBL/GenBank/DDBJ databases">
        <authorList>
            <consortium name="DOE Joint Genome Institute"/>
            <person name="Ahrendt S."/>
            <person name="Riley R."/>
            <person name="Andreopoulos W."/>
            <person name="Labutti K."/>
            <person name="Pangilinan J."/>
            <person name="Ruiz-Duenas F.J."/>
            <person name="Barrasa J.M."/>
            <person name="Sanchez-Garcia M."/>
            <person name="Camarero S."/>
            <person name="Miyauchi S."/>
            <person name="Serrano A."/>
            <person name="Linde D."/>
            <person name="Babiker R."/>
            <person name="Drula E."/>
            <person name="Ayuso-Fernandez I."/>
            <person name="Pacheco R."/>
            <person name="Padilla G."/>
            <person name="Ferreira P."/>
            <person name="Barriuso J."/>
            <person name="Kellner H."/>
            <person name="Castanera R."/>
            <person name="Alfaro M."/>
            <person name="Ramirez L."/>
            <person name="Pisabarro A.G."/>
            <person name="Kuo A."/>
            <person name="Tritt A."/>
            <person name="Lipzen A."/>
            <person name="He G."/>
            <person name="Yan M."/>
            <person name="Ng V."/>
            <person name="Cullen D."/>
            <person name="Martin F."/>
            <person name="Rosso M.-N."/>
            <person name="Henrissat B."/>
            <person name="Hibbett D."/>
            <person name="Martinez A.T."/>
            <person name="Grigoriev I.V."/>
        </authorList>
    </citation>
    <scope>NUCLEOTIDE SEQUENCE</scope>
    <source>
        <strain evidence="1">ATCC 90797</strain>
    </source>
</reference>